<sequence length="119" mass="12541">PRCSRQASPWRGRGGGRRAVNLLLLHRAGMGLPAGSHSSRGLDFPCLGTGVGQRHALPGALNRPPRAAHRQGLIPARGAVAEGTRSPCGCGARERPRRRPERRGGRGPVAVVVATILRP</sequence>
<accession>A0A0P0VX37</accession>
<organism evidence="2 3">
    <name type="scientific">Oryza sativa subsp. japonica</name>
    <name type="common">Rice</name>
    <dbReference type="NCBI Taxonomy" id="39947"/>
    <lineage>
        <taxon>Eukaryota</taxon>
        <taxon>Viridiplantae</taxon>
        <taxon>Streptophyta</taxon>
        <taxon>Embryophyta</taxon>
        <taxon>Tracheophyta</taxon>
        <taxon>Spermatophyta</taxon>
        <taxon>Magnoliopsida</taxon>
        <taxon>Liliopsida</taxon>
        <taxon>Poales</taxon>
        <taxon>Poaceae</taxon>
        <taxon>BOP clade</taxon>
        <taxon>Oryzoideae</taxon>
        <taxon>Oryzeae</taxon>
        <taxon>Oryzinae</taxon>
        <taxon>Oryza</taxon>
        <taxon>Oryza sativa</taxon>
    </lineage>
</organism>
<feature type="region of interest" description="Disordered" evidence="1">
    <location>
        <begin position="79"/>
        <end position="107"/>
    </location>
</feature>
<reference evidence="3" key="1">
    <citation type="journal article" date="2005" name="Nature">
        <title>The map-based sequence of the rice genome.</title>
        <authorList>
            <consortium name="International rice genome sequencing project (IRGSP)"/>
            <person name="Matsumoto T."/>
            <person name="Wu J."/>
            <person name="Kanamori H."/>
            <person name="Katayose Y."/>
            <person name="Fujisawa M."/>
            <person name="Namiki N."/>
            <person name="Mizuno H."/>
            <person name="Yamamoto K."/>
            <person name="Antonio B.A."/>
            <person name="Baba T."/>
            <person name="Sakata K."/>
            <person name="Nagamura Y."/>
            <person name="Aoki H."/>
            <person name="Arikawa K."/>
            <person name="Arita K."/>
            <person name="Bito T."/>
            <person name="Chiden Y."/>
            <person name="Fujitsuka N."/>
            <person name="Fukunaka R."/>
            <person name="Hamada M."/>
            <person name="Harada C."/>
            <person name="Hayashi A."/>
            <person name="Hijishita S."/>
            <person name="Honda M."/>
            <person name="Hosokawa S."/>
            <person name="Ichikawa Y."/>
            <person name="Idonuma A."/>
            <person name="Iijima M."/>
            <person name="Ikeda M."/>
            <person name="Ikeno M."/>
            <person name="Ito K."/>
            <person name="Ito S."/>
            <person name="Ito T."/>
            <person name="Ito Y."/>
            <person name="Ito Y."/>
            <person name="Iwabuchi A."/>
            <person name="Kamiya K."/>
            <person name="Karasawa W."/>
            <person name="Kurita K."/>
            <person name="Katagiri S."/>
            <person name="Kikuta A."/>
            <person name="Kobayashi H."/>
            <person name="Kobayashi N."/>
            <person name="Machita K."/>
            <person name="Maehara T."/>
            <person name="Masukawa M."/>
            <person name="Mizubayashi T."/>
            <person name="Mukai Y."/>
            <person name="Nagasaki H."/>
            <person name="Nagata Y."/>
            <person name="Naito S."/>
            <person name="Nakashima M."/>
            <person name="Nakama Y."/>
            <person name="Nakamichi Y."/>
            <person name="Nakamura M."/>
            <person name="Meguro A."/>
            <person name="Negishi M."/>
            <person name="Ohta I."/>
            <person name="Ohta T."/>
            <person name="Okamoto M."/>
            <person name="Ono N."/>
            <person name="Saji S."/>
            <person name="Sakaguchi M."/>
            <person name="Sakai K."/>
            <person name="Shibata M."/>
            <person name="Shimokawa T."/>
            <person name="Song J."/>
            <person name="Takazaki Y."/>
            <person name="Terasawa K."/>
            <person name="Tsugane M."/>
            <person name="Tsuji K."/>
            <person name="Ueda S."/>
            <person name="Waki K."/>
            <person name="Yamagata H."/>
            <person name="Yamamoto M."/>
            <person name="Yamamoto S."/>
            <person name="Yamane H."/>
            <person name="Yoshiki S."/>
            <person name="Yoshihara R."/>
            <person name="Yukawa K."/>
            <person name="Zhong H."/>
            <person name="Yano M."/>
            <person name="Yuan Q."/>
            <person name="Ouyang S."/>
            <person name="Liu J."/>
            <person name="Jones K.M."/>
            <person name="Gansberger K."/>
            <person name="Moffat K."/>
            <person name="Hill J."/>
            <person name="Bera J."/>
            <person name="Fadrosh D."/>
            <person name="Jin S."/>
            <person name="Johri S."/>
            <person name="Kim M."/>
            <person name="Overton L."/>
            <person name="Reardon M."/>
            <person name="Tsitrin T."/>
            <person name="Vuong H."/>
            <person name="Weaver B."/>
            <person name="Ciecko A."/>
            <person name="Tallon L."/>
            <person name="Jackson J."/>
            <person name="Pai G."/>
            <person name="Aken S.V."/>
            <person name="Utterback T."/>
            <person name="Reidmuller S."/>
            <person name="Feldblyum T."/>
            <person name="Hsiao J."/>
            <person name="Zismann V."/>
            <person name="Iobst S."/>
            <person name="de Vazeille A.R."/>
            <person name="Buell C.R."/>
            <person name="Ying K."/>
            <person name="Li Y."/>
            <person name="Lu T."/>
            <person name="Huang Y."/>
            <person name="Zhao Q."/>
            <person name="Feng Q."/>
            <person name="Zhang L."/>
            <person name="Zhu J."/>
            <person name="Weng Q."/>
            <person name="Mu J."/>
            <person name="Lu Y."/>
            <person name="Fan D."/>
            <person name="Liu Y."/>
            <person name="Guan J."/>
            <person name="Zhang Y."/>
            <person name="Yu S."/>
            <person name="Liu X."/>
            <person name="Zhang Y."/>
            <person name="Hong G."/>
            <person name="Han B."/>
            <person name="Choisne N."/>
            <person name="Demange N."/>
            <person name="Orjeda G."/>
            <person name="Samain S."/>
            <person name="Cattolico L."/>
            <person name="Pelletier E."/>
            <person name="Couloux A."/>
            <person name="Segurens B."/>
            <person name="Wincker P."/>
            <person name="D'Hont A."/>
            <person name="Scarpelli C."/>
            <person name="Weissenbach J."/>
            <person name="Salanoubat M."/>
            <person name="Quetier F."/>
            <person name="Yu Y."/>
            <person name="Kim H.R."/>
            <person name="Rambo T."/>
            <person name="Currie J."/>
            <person name="Collura K."/>
            <person name="Luo M."/>
            <person name="Yang T."/>
            <person name="Ammiraju J.S.S."/>
            <person name="Engler F."/>
            <person name="Soderlund C."/>
            <person name="Wing R.A."/>
            <person name="Palmer L.E."/>
            <person name="de la Bastide M."/>
            <person name="Spiegel L."/>
            <person name="Nascimento L."/>
            <person name="Zutavern T."/>
            <person name="O'Shaughnessy A."/>
            <person name="Dike S."/>
            <person name="Dedhia N."/>
            <person name="Preston R."/>
            <person name="Balija V."/>
            <person name="McCombie W.R."/>
            <person name="Chow T."/>
            <person name="Chen H."/>
            <person name="Chung M."/>
            <person name="Chen C."/>
            <person name="Shaw J."/>
            <person name="Wu H."/>
            <person name="Hsiao K."/>
            <person name="Chao Y."/>
            <person name="Chu M."/>
            <person name="Cheng C."/>
            <person name="Hour A."/>
            <person name="Lee P."/>
            <person name="Lin S."/>
            <person name="Lin Y."/>
            <person name="Liou J."/>
            <person name="Liu S."/>
            <person name="Hsing Y."/>
            <person name="Raghuvanshi S."/>
            <person name="Mohanty A."/>
            <person name="Bharti A.K."/>
            <person name="Gaur A."/>
            <person name="Gupta V."/>
            <person name="Kumar D."/>
            <person name="Ravi V."/>
            <person name="Vij S."/>
            <person name="Kapur A."/>
            <person name="Khurana P."/>
            <person name="Khurana P."/>
            <person name="Khurana J.P."/>
            <person name="Tyagi A.K."/>
            <person name="Gaikwad K."/>
            <person name="Singh A."/>
            <person name="Dalal V."/>
            <person name="Srivastava S."/>
            <person name="Dixit A."/>
            <person name="Pal A.K."/>
            <person name="Ghazi I.A."/>
            <person name="Yadav M."/>
            <person name="Pandit A."/>
            <person name="Bhargava A."/>
            <person name="Sureshbabu K."/>
            <person name="Batra K."/>
            <person name="Sharma T.R."/>
            <person name="Mohapatra T."/>
            <person name="Singh N.K."/>
            <person name="Messing J."/>
            <person name="Nelson A.B."/>
            <person name="Fuks G."/>
            <person name="Kavchok S."/>
            <person name="Keizer G."/>
            <person name="Linton E."/>
            <person name="Llaca V."/>
            <person name="Song R."/>
            <person name="Tanyolac B."/>
            <person name="Young S."/>
            <person name="Ho-Il K."/>
            <person name="Hahn J.H."/>
            <person name="Sangsakoo G."/>
            <person name="Vanavichit A."/>
            <person name="de Mattos Luiz.A.T."/>
            <person name="Zimmer P.D."/>
            <person name="Malone G."/>
            <person name="Dellagostin O."/>
            <person name="de Oliveira A.C."/>
            <person name="Bevan M."/>
            <person name="Bancroft I."/>
            <person name="Minx P."/>
            <person name="Cordum H."/>
            <person name="Wilson R."/>
            <person name="Cheng Z."/>
            <person name="Jin W."/>
            <person name="Jiang J."/>
            <person name="Leong S.A."/>
            <person name="Iwama H."/>
            <person name="Gojobori T."/>
            <person name="Itoh T."/>
            <person name="Niimura Y."/>
            <person name="Fujii Y."/>
            <person name="Habara T."/>
            <person name="Sakai H."/>
            <person name="Sato Y."/>
            <person name="Wilson G."/>
            <person name="Kumar K."/>
            <person name="McCouch S."/>
            <person name="Juretic N."/>
            <person name="Hoen D."/>
            <person name="Wright S."/>
            <person name="Bruskiewich R."/>
            <person name="Bureau T."/>
            <person name="Miyao A."/>
            <person name="Hirochika H."/>
            <person name="Nishikawa T."/>
            <person name="Kadowaki K."/>
            <person name="Sugiura M."/>
            <person name="Burr B."/>
            <person name="Sasaki T."/>
        </authorList>
    </citation>
    <scope>NUCLEOTIDE SEQUENCE [LARGE SCALE GENOMIC DNA]</scope>
    <source>
        <strain evidence="3">cv. Nipponbare</strain>
    </source>
</reference>
<feature type="non-terminal residue" evidence="2">
    <location>
        <position position="1"/>
    </location>
</feature>
<proteinExistence type="predicted"/>
<evidence type="ECO:0000313" key="3">
    <source>
        <dbReference type="Proteomes" id="UP000059680"/>
    </source>
</evidence>
<dbReference type="EMBL" id="AP014959">
    <property type="protein sequence ID" value="BAS83748.1"/>
    <property type="molecule type" value="Genomic_DNA"/>
</dbReference>
<dbReference type="AlphaFoldDB" id="A0A0P0VX37"/>
<evidence type="ECO:0000313" key="2">
    <source>
        <dbReference type="EMBL" id="BAS83748.1"/>
    </source>
</evidence>
<reference evidence="2 3" key="2">
    <citation type="journal article" date="2013" name="Plant Cell Physiol.">
        <title>Rice Annotation Project Database (RAP-DB): an integrative and interactive database for rice genomics.</title>
        <authorList>
            <person name="Sakai H."/>
            <person name="Lee S.S."/>
            <person name="Tanaka T."/>
            <person name="Numa H."/>
            <person name="Kim J."/>
            <person name="Kawahara Y."/>
            <person name="Wakimoto H."/>
            <person name="Yang C.C."/>
            <person name="Iwamoto M."/>
            <person name="Abe T."/>
            <person name="Yamada Y."/>
            <person name="Muto A."/>
            <person name="Inokuchi H."/>
            <person name="Ikemura T."/>
            <person name="Matsumoto T."/>
            <person name="Sasaki T."/>
            <person name="Itoh T."/>
        </authorList>
    </citation>
    <scope>NUCLEOTIDE SEQUENCE [LARGE SCALE GENOMIC DNA]</scope>
    <source>
        <strain evidence="3">cv. Nipponbare</strain>
    </source>
</reference>
<gene>
    <name evidence="2" type="ordered locus">Os03g0299050</name>
    <name evidence="2" type="ORF">OSNPB_030299050</name>
</gene>
<dbReference type="InParanoid" id="A0A0P0VX37"/>
<dbReference type="Gramene" id="Os03t0299050-00">
    <property type="protein sequence ID" value="Os03t0299050-00"/>
    <property type="gene ID" value="Os03g0299050"/>
</dbReference>
<protein>
    <submittedName>
        <fullName evidence="2">Os03g0299050 protein</fullName>
    </submittedName>
</protein>
<reference evidence="2 3" key="3">
    <citation type="journal article" date="2013" name="Rice">
        <title>Improvement of the Oryza sativa Nipponbare reference genome using next generation sequence and optical map data.</title>
        <authorList>
            <person name="Kawahara Y."/>
            <person name="de la Bastide M."/>
            <person name="Hamilton J.P."/>
            <person name="Kanamori H."/>
            <person name="McCombie W.R."/>
            <person name="Ouyang S."/>
            <person name="Schwartz D.C."/>
            <person name="Tanaka T."/>
            <person name="Wu J."/>
            <person name="Zhou S."/>
            <person name="Childs K.L."/>
            <person name="Davidson R.M."/>
            <person name="Lin H."/>
            <person name="Quesada-Ocampo L."/>
            <person name="Vaillancourt B."/>
            <person name="Sakai H."/>
            <person name="Lee S.S."/>
            <person name="Kim J."/>
            <person name="Numa H."/>
            <person name="Itoh T."/>
            <person name="Buell C.R."/>
            <person name="Matsumoto T."/>
        </authorList>
    </citation>
    <scope>NUCLEOTIDE SEQUENCE [LARGE SCALE GENOMIC DNA]</scope>
    <source>
        <strain evidence="3">cv. Nipponbare</strain>
    </source>
</reference>
<keyword evidence="3" id="KW-1185">Reference proteome</keyword>
<evidence type="ECO:0000256" key="1">
    <source>
        <dbReference type="SAM" id="MobiDB-lite"/>
    </source>
</evidence>
<dbReference type="PaxDb" id="39947-A0A0P0VX37"/>
<dbReference type="Proteomes" id="UP000059680">
    <property type="component" value="Chromosome 3"/>
</dbReference>
<name>A0A0P0VX37_ORYSJ</name>